<reference evidence="3 4" key="1">
    <citation type="submission" date="2023-07" db="EMBL/GenBank/DDBJ databases">
        <authorList>
            <person name="Lian W.-H."/>
        </authorList>
    </citation>
    <scope>NUCLEOTIDE SEQUENCE [LARGE SCALE GENOMIC DNA]</scope>
    <source>
        <strain evidence="3 4">SYSU DXS3180</strain>
    </source>
</reference>
<protein>
    <submittedName>
        <fullName evidence="3">PASTA domain-containing protein</fullName>
    </submittedName>
</protein>
<dbReference type="RefSeq" id="WP_369329235.1">
    <property type="nucleotide sequence ID" value="NZ_JAULBC010000002.1"/>
</dbReference>
<dbReference type="PROSITE" id="PS51178">
    <property type="entry name" value="PASTA"/>
    <property type="match status" value="2"/>
</dbReference>
<feature type="domain" description="PASTA" evidence="2">
    <location>
        <begin position="39"/>
        <end position="105"/>
    </location>
</feature>
<dbReference type="SMART" id="SM00740">
    <property type="entry name" value="PASTA"/>
    <property type="match status" value="3"/>
</dbReference>
<feature type="transmembrane region" description="Helical" evidence="1">
    <location>
        <begin position="12"/>
        <end position="35"/>
    </location>
</feature>
<accession>A0ABV3ZD75</accession>
<keyword evidence="1" id="KW-0472">Membrane</keyword>
<keyword evidence="4" id="KW-1185">Reference proteome</keyword>
<keyword evidence="1" id="KW-1133">Transmembrane helix</keyword>
<sequence length="277" mass="30001">MFKFITTKPFWVNILIAIVLALLLFFGFFSSLGWLTHHDANARVPSVVGKTVAEATTALEAQGFDVTVQDSVYIDTLPKQVTVKQSPEADALVKQHRTIYLTINRSIPPLVEMPDLRGFSFKSAQLYLQSLGLKMGEVSYKPDIAKNAVLDQVYNNNPIKPGTKINMGSTIALVIGSGVGSTLIDVPDLTGMTVKDARSFLSAMSIGISTINNADAAVANQENAYIVRQNPEPYNIVGDGQMVSNKIRAGQLIDIWVSDTKPAMDSAGIISQPSNVQ</sequence>
<dbReference type="CDD" id="cd06577">
    <property type="entry name" value="PASTA_pknB"/>
    <property type="match status" value="3"/>
</dbReference>
<evidence type="ECO:0000313" key="3">
    <source>
        <dbReference type="EMBL" id="MEX6687831.1"/>
    </source>
</evidence>
<dbReference type="Gene3D" id="3.30.10.20">
    <property type="match status" value="3"/>
</dbReference>
<feature type="domain" description="PASTA" evidence="2">
    <location>
        <begin position="180"/>
        <end position="259"/>
    </location>
</feature>
<evidence type="ECO:0000259" key="2">
    <source>
        <dbReference type="PROSITE" id="PS51178"/>
    </source>
</evidence>
<proteinExistence type="predicted"/>
<dbReference type="EMBL" id="JAULBC010000002">
    <property type="protein sequence ID" value="MEX6687831.1"/>
    <property type="molecule type" value="Genomic_DNA"/>
</dbReference>
<dbReference type="Pfam" id="PF03793">
    <property type="entry name" value="PASTA"/>
    <property type="match status" value="3"/>
</dbReference>
<comment type="caution">
    <text evidence="3">The sequence shown here is derived from an EMBL/GenBank/DDBJ whole genome shotgun (WGS) entry which is preliminary data.</text>
</comment>
<dbReference type="InterPro" id="IPR005543">
    <property type="entry name" value="PASTA_dom"/>
</dbReference>
<gene>
    <name evidence="3" type="ORF">QTN47_10020</name>
</gene>
<evidence type="ECO:0000313" key="4">
    <source>
        <dbReference type="Proteomes" id="UP001560573"/>
    </source>
</evidence>
<evidence type="ECO:0000256" key="1">
    <source>
        <dbReference type="SAM" id="Phobius"/>
    </source>
</evidence>
<keyword evidence="1" id="KW-0812">Transmembrane</keyword>
<organism evidence="3 4">
    <name type="scientific">Danxiaibacter flavus</name>
    <dbReference type="NCBI Taxonomy" id="3049108"/>
    <lineage>
        <taxon>Bacteria</taxon>
        <taxon>Pseudomonadati</taxon>
        <taxon>Bacteroidota</taxon>
        <taxon>Chitinophagia</taxon>
        <taxon>Chitinophagales</taxon>
        <taxon>Chitinophagaceae</taxon>
        <taxon>Danxiaibacter</taxon>
    </lineage>
</organism>
<dbReference type="Proteomes" id="UP001560573">
    <property type="component" value="Unassembled WGS sequence"/>
</dbReference>
<name>A0ABV3ZD75_9BACT</name>